<reference evidence="2" key="1">
    <citation type="submission" date="2024-03" db="EMBL/GenBank/DDBJ databases">
        <authorList>
            <consortium name="ELIXIR-Norway"/>
            <consortium name="Elixir Norway"/>
        </authorList>
    </citation>
    <scope>NUCLEOTIDE SEQUENCE</scope>
</reference>
<accession>A0ABP1AWS5</accession>
<dbReference type="Proteomes" id="UP001497522">
    <property type="component" value="Chromosome 17"/>
</dbReference>
<dbReference type="EMBL" id="OZ023718">
    <property type="protein sequence ID" value="CAK9867064.1"/>
    <property type="molecule type" value="Genomic_DNA"/>
</dbReference>
<gene>
    <name evidence="2" type="ORF">CSSPJE1EN2_LOCUS10059</name>
</gene>
<name>A0ABP1AWS5_9BRYO</name>
<evidence type="ECO:0000313" key="2">
    <source>
        <dbReference type="EMBL" id="CAK9867064.1"/>
    </source>
</evidence>
<sequence length="76" mass="8848">MTSSVKRKITDLKRPPTTQGKSPTSHYMYRSGMEQFQQQELCAITGSFPRVIPYALPTFFRSDFVGYFRRNRFGCT</sequence>
<protein>
    <submittedName>
        <fullName evidence="2">Uncharacterized protein</fullName>
    </submittedName>
</protein>
<evidence type="ECO:0000256" key="1">
    <source>
        <dbReference type="SAM" id="MobiDB-lite"/>
    </source>
</evidence>
<organism evidence="2 3">
    <name type="scientific">Sphagnum jensenii</name>
    <dbReference type="NCBI Taxonomy" id="128206"/>
    <lineage>
        <taxon>Eukaryota</taxon>
        <taxon>Viridiplantae</taxon>
        <taxon>Streptophyta</taxon>
        <taxon>Embryophyta</taxon>
        <taxon>Bryophyta</taxon>
        <taxon>Sphagnophytina</taxon>
        <taxon>Sphagnopsida</taxon>
        <taxon>Sphagnales</taxon>
        <taxon>Sphagnaceae</taxon>
        <taxon>Sphagnum</taxon>
    </lineage>
</organism>
<feature type="region of interest" description="Disordered" evidence="1">
    <location>
        <begin position="1"/>
        <end position="24"/>
    </location>
</feature>
<proteinExistence type="predicted"/>
<keyword evidence="3" id="KW-1185">Reference proteome</keyword>
<evidence type="ECO:0000313" key="3">
    <source>
        <dbReference type="Proteomes" id="UP001497522"/>
    </source>
</evidence>